<proteinExistence type="predicted"/>
<dbReference type="Proteomes" id="UP001062846">
    <property type="component" value="Chromosome 7"/>
</dbReference>
<comment type="caution">
    <text evidence="1">The sequence shown here is derived from an EMBL/GenBank/DDBJ whole genome shotgun (WGS) entry which is preliminary data.</text>
</comment>
<dbReference type="EMBL" id="CM046394">
    <property type="protein sequence ID" value="KAI8548662.1"/>
    <property type="molecule type" value="Genomic_DNA"/>
</dbReference>
<reference evidence="1" key="1">
    <citation type="submission" date="2022-02" db="EMBL/GenBank/DDBJ databases">
        <title>Plant Genome Project.</title>
        <authorList>
            <person name="Zhang R.-G."/>
        </authorList>
    </citation>
    <scope>NUCLEOTIDE SEQUENCE</scope>
    <source>
        <strain evidence="1">AT1</strain>
    </source>
</reference>
<protein>
    <submittedName>
        <fullName evidence="1">Uncharacterized protein</fullName>
    </submittedName>
</protein>
<accession>A0ACC0N5P9</accession>
<gene>
    <name evidence="1" type="ORF">RHMOL_Rhmol07G0291700</name>
</gene>
<name>A0ACC0N5P9_RHOML</name>
<evidence type="ECO:0000313" key="2">
    <source>
        <dbReference type="Proteomes" id="UP001062846"/>
    </source>
</evidence>
<evidence type="ECO:0000313" key="1">
    <source>
        <dbReference type="EMBL" id="KAI8548662.1"/>
    </source>
</evidence>
<organism evidence="1 2">
    <name type="scientific">Rhododendron molle</name>
    <name type="common">Chinese azalea</name>
    <name type="synonym">Azalea mollis</name>
    <dbReference type="NCBI Taxonomy" id="49168"/>
    <lineage>
        <taxon>Eukaryota</taxon>
        <taxon>Viridiplantae</taxon>
        <taxon>Streptophyta</taxon>
        <taxon>Embryophyta</taxon>
        <taxon>Tracheophyta</taxon>
        <taxon>Spermatophyta</taxon>
        <taxon>Magnoliopsida</taxon>
        <taxon>eudicotyledons</taxon>
        <taxon>Gunneridae</taxon>
        <taxon>Pentapetalae</taxon>
        <taxon>asterids</taxon>
        <taxon>Ericales</taxon>
        <taxon>Ericaceae</taxon>
        <taxon>Ericoideae</taxon>
        <taxon>Rhodoreae</taxon>
        <taxon>Rhododendron</taxon>
    </lineage>
</organism>
<keyword evidence="2" id="KW-1185">Reference proteome</keyword>
<sequence length="171" mass="19594">MNLTRSSTHSFHKLVIGFNPPLRLRREANLQIYATAAFIPWVDVTFPSNILAYTLRIATAFPIPNSFPYIPYRGELPIITLRQSLDFELNTQVCFPYCIDQLNRLKSMKHKFRDGSFCSQTSTKSLLNGNNLSNVFKLLTNFLGETHSHSWSWLGKKNLQSYSSMSLPSEN</sequence>